<proteinExistence type="predicted"/>
<organism evidence="1 2">
    <name type="scientific">Nannochloropsis gaditana</name>
    <dbReference type="NCBI Taxonomy" id="72520"/>
    <lineage>
        <taxon>Eukaryota</taxon>
        <taxon>Sar</taxon>
        <taxon>Stramenopiles</taxon>
        <taxon>Ochrophyta</taxon>
        <taxon>Eustigmatophyceae</taxon>
        <taxon>Eustigmatales</taxon>
        <taxon>Monodopsidaceae</taxon>
        <taxon>Nannochloropsis</taxon>
    </lineage>
</organism>
<evidence type="ECO:0000313" key="2">
    <source>
        <dbReference type="Proteomes" id="UP000019335"/>
    </source>
</evidence>
<dbReference type="Proteomes" id="UP000019335">
    <property type="component" value="Chromosome 15"/>
</dbReference>
<protein>
    <submittedName>
        <fullName evidence="1">Uncharacterized protein</fullName>
    </submittedName>
</protein>
<comment type="caution">
    <text evidence="1">The sequence shown here is derived from an EMBL/GenBank/DDBJ whole genome shotgun (WGS) entry which is preliminary data.</text>
</comment>
<gene>
    <name evidence="1" type="ORF">Naga_100732g1</name>
</gene>
<dbReference type="OrthoDB" id="446074at2759"/>
<dbReference type="EMBL" id="AZIL01001423">
    <property type="protein sequence ID" value="EWM23856.1"/>
    <property type="molecule type" value="Genomic_DNA"/>
</dbReference>
<dbReference type="SUPFAM" id="SSF51366">
    <property type="entry name" value="Ribulose-phoshate binding barrel"/>
    <property type="match status" value="1"/>
</dbReference>
<accession>W7TTE7</accession>
<name>W7TTE7_9STRA</name>
<keyword evidence="2" id="KW-1185">Reference proteome</keyword>
<dbReference type="Gene3D" id="3.20.20.70">
    <property type="entry name" value="Aldolase class I"/>
    <property type="match status" value="1"/>
</dbReference>
<dbReference type="AlphaFoldDB" id="W7TTE7"/>
<sequence length="93" mass="10238">MPELKEDLVTLLGDISPVPVTYAGGARSIEDLERVTELGKNKCLGYIRWCVELLRRGGVGQAQRVHLIPEIHSALSVISARRQGCKPGGESRW</sequence>
<dbReference type="InterPro" id="IPR013785">
    <property type="entry name" value="Aldolase_TIM"/>
</dbReference>
<reference evidence="1 2" key="1">
    <citation type="journal article" date="2014" name="Mol. Plant">
        <title>Chromosome Scale Genome Assembly and Transcriptome Profiling of Nannochloropsis gaditana in Nitrogen Depletion.</title>
        <authorList>
            <person name="Corteggiani Carpinelli E."/>
            <person name="Telatin A."/>
            <person name="Vitulo N."/>
            <person name="Forcato C."/>
            <person name="D'Angelo M."/>
            <person name="Schiavon R."/>
            <person name="Vezzi A."/>
            <person name="Giacometti G.M."/>
            <person name="Morosinotto T."/>
            <person name="Valle G."/>
        </authorList>
    </citation>
    <scope>NUCLEOTIDE SEQUENCE [LARGE SCALE GENOMIC DNA]</scope>
    <source>
        <strain evidence="1 2">B-31</strain>
    </source>
</reference>
<evidence type="ECO:0000313" key="1">
    <source>
        <dbReference type="EMBL" id="EWM23856.1"/>
    </source>
</evidence>
<dbReference type="InterPro" id="IPR011060">
    <property type="entry name" value="RibuloseP-bd_barrel"/>
</dbReference>